<dbReference type="InterPro" id="IPR042183">
    <property type="entry name" value="MmgE/PrpD_sf_1"/>
</dbReference>
<reference evidence="4" key="1">
    <citation type="submission" date="2023-08" db="EMBL/GenBank/DDBJ databases">
        <authorList>
            <person name="Messyasz A."/>
            <person name="Mannisto M.K."/>
            <person name="Kerkhof L.J."/>
            <person name="Haggblom M."/>
        </authorList>
    </citation>
    <scope>NUCLEOTIDE SEQUENCE</scope>
    <source>
        <strain evidence="4">M8UP23</strain>
    </source>
</reference>
<sequence>MDAPHLSFKPMEATNSVPQLTRRNLLAKGACVLAGAALPLRSYLFSEEQQTPSAPIGPVMQTLSTYMAQAATRPLPLAIIEQAKNHILDTFAAMISGSQLPPGRAAIAFAQSYGGKPVASVATSTILCGPLEAALANGVLAHSDETDDSHSPSQSHPGCAVVPAALAVGEQFNISGSHFLRAVTLGYDIGPRFGVTLGGVNYQTETHRDPHATSEGFGAAAAAGCAASLDVRQMRLLLDYASQQSSGFTAWQRDTLHVEKAFVFAGMPARNGVTSALLVQAGWSGVDDVLSGPESFFAAYASHANPQGLAKNLVGGLGEHYEITRTNIKKWCVGSPIQAPLDAVQLLLNQHSFTPDQVRHVTVKVATREATIVDNRALPDICLQHLVAVTLVQRTLTFRSAHDAALMKDSGILQQRAKVTLIGDEELEKRLPAREATVEILLNDGTVLTQHVDAVRGTAENPMSREEIIAKSRDLIEPVLGPASSKALISAVLQLEQLTDIHTLSRLLRSSS</sequence>
<organism evidence="4">
    <name type="scientific">Tunturiibacter empetritectus</name>
    <dbReference type="NCBI Taxonomy" id="3069691"/>
    <lineage>
        <taxon>Bacteria</taxon>
        <taxon>Pseudomonadati</taxon>
        <taxon>Acidobacteriota</taxon>
        <taxon>Terriglobia</taxon>
        <taxon>Terriglobales</taxon>
        <taxon>Acidobacteriaceae</taxon>
        <taxon>Tunturiibacter</taxon>
    </lineage>
</organism>
<evidence type="ECO:0000259" key="3">
    <source>
        <dbReference type="Pfam" id="PF19305"/>
    </source>
</evidence>
<dbReference type="AlphaFoldDB" id="A0AAU7ZGE2"/>
<dbReference type="Pfam" id="PF19305">
    <property type="entry name" value="MmgE_PrpD_C"/>
    <property type="match status" value="1"/>
</dbReference>
<dbReference type="GO" id="GO:0016829">
    <property type="term" value="F:lyase activity"/>
    <property type="evidence" value="ECO:0007669"/>
    <property type="project" value="InterPro"/>
</dbReference>
<gene>
    <name evidence="4" type="ORF">RBB75_04585</name>
</gene>
<dbReference type="InterPro" id="IPR042188">
    <property type="entry name" value="MmgE/PrpD_sf_2"/>
</dbReference>
<evidence type="ECO:0000313" key="4">
    <source>
        <dbReference type="EMBL" id="XCB27598.1"/>
    </source>
</evidence>
<reference evidence="4" key="2">
    <citation type="journal article" date="2024" name="Environ. Microbiol.">
        <title>Genome analysis and description of Tunturibacter gen. nov. expands the diversity of Terriglobia in tundra soils.</title>
        <authorList>
            <person name="Messyasz A."/>
            <person name="Mannisto M.K."/>
            <person name="Kerkhof L.J."/>
            <person name="Haggblom M.M."/>
        </authorList>
    </citation>
    <scope>NUCLEOTIDE SEQUENCE</scope>
    <source>
        <strain evidence="4">M8UP23</strain>
    </source>
</reference>
<dbReference type="KEGG" id="temp:RBB75_04585"/>
<dbReference type="Gene3D" id="3.30.1330.120">
    <property type="entry name" value="2-methylcitrate dehydratase PrpD"/>
    <property type="match status" value="1"/>
</dbReference>
<feature type="domain" description="MmgE/PrpD C-terminal" evidence="3">
    <location>
        <begin position="334"/>
        <end position="496"/>
    </location>
</feature>
<comment type="similarity">
    <text evidence="1">Belongs to the PrpD family.</text>
</comment>
<dbReference type="PANTHER" id="PTHR16943:SF8">
    <property type="entry name" value="2-METHYLCITRATE DEHYDRATASE"/>
    <property type="match status" value="1"/>
</dbReference>
<dbReference type="InterPro" id="IPR045337">
    <property type="entry name" value="MmgE_PrpD_C"/>
</dbReference>
<dbReference type="InterPro" id="IPR045336">
    <property type="entry name" value="MmgE_PrpD_N"/>
</dbReference>
<feature type="domain" description="MmgE/PrpD N-terminal" evidence="2">
    <location>
        <begin position="62"/>
        <end position="306"/>
    </location>
</feature>
<dbReference type="PANTHER" id="PTHR16943">
    <property type="entry name" value="2-METHYLCITRATE DEHYDRATASE-RELATED"/>
    <property type="match status" value="1"/>
</dbReference>
<dbReference type="InterPro" id="IPR036148">
    <property type="entry name" value="MmgE/PrpD_sf"/>
</dbReference>
<accession>A0AAU7ZGE2</accession>
<dbReference type="RefSeq" id="WP_353069715.1">
    <property type="nucleotide sequence ID" value="NZ_CP132932.1"/>
</dbReference>
<protein>
    <submittedName>
        <fullName evidence="4">MmgE/PrpD family protein</fullName>
    </submittedName>
</protein>
<evidence type="ECO:0000259" key="2">
    <source>
        <dbReference type="Pfam" id="PF03972"/>
    </source>
</evidence>
<proteinExistence type="inferred from homology"/>
<dbReference type="Gene3D" id="1.10.4100.10">
    <property type="entry name" value="2-methylcitrate dehydratase PrpD"/>
    <property type="match status" value="1"/>
</dbReference>
<dbReference type="InterPro" id="IPR005656">
    <property type="entry name" value="MmgE_PrpD"/>
</dbReference>
<dbReference type="SUPFAM" id="SSF103378">
    <property type="entry name" value="2-methylcitrate dehydratase PrpD"/>
    <property type="match status" value="1"/>
</dbReference>
<name>A0AAU7ZGE2_9BACT</name>
<dbReference type="EMBL" id="CP132932">
    <property type="protein sequence ID" value="XCB27598.1"/>
    <property type="molecule type" value="Genomic_DNA"/>
</dbReference>
<dbReference type="Pfam" id="PF03972">
    <property type="entry name" value="MmgE_PrpD_N"/>
    <property type="match status" value="1"/>
</dbReference>
<evidence type="ECO:0000256" key="1">
    <source>
        <dbReference type="ARBA" id="ARBA00006174"/>
    </source>
</evidence>